<sequence>MRIRPGDGSDLDSIMALGDEAVAWMVSRGNTEQWGTLPWSANPARLERMRGILAEGDLWVAELDGEPVGVLIVSDKPDPHIPPAGEPEVYVRLLLTSRRHAGKKIGSQLLDKAVSVARERGVSLVRVDCYRGEDGELVGYYERNGYVKSETFMVKEWPGQVLTRRI</sequence>
<dbReference type="PANTHER" id="PTHR43877:SF2">
    <property type="entry name" value="AMINOALKYLPHOSPHONATE N-ACETYLTRANSFERASE-RELATED"/>
    <property type="match status" value="1"/>
</dbReference>
<keyword evidence="1 4" id="KW-0808">Transferase</keyword>
<dbReference type="CDD" id="cd04301">
    <property type="entry name" value="NAT_SF"/>
    <property type="match status" value="1"/>
</dbReference>
<dbReference type="OrthoDB" id="7011037at2"/>
<dbReference type="AlphaFoldDB" id="A0A0N9HVE7"/>
<feature type="domain" description="N-acetyltransferase" evidence="3">
    <location>
        <begin position="1"/>
        <end position="166"/>
    </location>
</feature>
<dbReference type="GO" id="GO:0016747">
    <property type="term" value="F:acyltransferase activity, transferring groups other than amino-acyl groups"/>
    <property type="evidence" value="ECO:0007669"/>
    <property type="project" value="InterPro"/>
</dbReference>
<dbReference type="KEGG" id="kphy:AOZ06_11850"/>
<evidence type="ECO:0000256" key="2">
    <source>
        <dbReference type="ARBA" id="ARBA00023315"/>
    </source>
</evidence>
<dbReference type="Proteomes" id="UP000063699">
    <property type="component" value="Chromosome"/>
</dbReference>
<dbReference type="Gene3D" id="3.40.630.30">
    <property type="match status" value="1"/>
</dbReference>
<dbReference type="EMBL" id="CP012752">
    <property type="protein sequence ID" value="ALG07515.1"/>
    <property type="molecule type" value="Genomic_DNA"/>
</dbReference>
<keyword evidence="5" id="KW-1185">Reference proteome</keyword>
<dbReference type="InterPro" id="IPR000182">
    <property type="entry name" value="GNAT_dom"/>
</dbReference>
<protein>
    <submittedName>
        <fullName evidence="4">GCN5 family acetyltransferase</fullName>
    </submittedName>
</protein>
<accession>A0A0N9HVE7</accession>
<evidence type="ECO:0000313" key="4">
    <source>
        <dbReference type="EMBL" id="ALG07515.1"/>
    </source>
</evidence>
<evidence type="ECO:0000259" key="3">
    <source>
        <dbReference type="PROSITE" id="PS51186"/>
    </source>
</evidence>
<dbReference type="Pfam" id="PF00583">
    <property type="entry name" value="Acetyltransf_1"/>
    <property type="match status" value="1"/>
</dbReference>
<dbReference type="InterPro" id="IPR050832">
    <property type="entry name" value="Bact_Acetyltransf"/>
</dbReference>
<dbReference type="PROSITE" id="PS51186">
    <property type="entry name" value="GNAT"/>
    <property type="match status" value="1"/>
</dbReference>
<gene>
    <name evidence="4" type="ORF">AOZ06_11850</name>
</gene>
<dbReference type="RefSeq" id="WP_054289483.1">
    <property type="nucleotide sequence ID" value="NZ_CP012752.1"/>
</dbReference>
<evidence type="ECO:0000256" key="1">
    <source>
        <dbReference type="ARBA" id="ARBA00022679"/>
    </source>
</evidence>
<keyword evidence="2" id="KW-0012">Acyltransferase</keyword>
<name>A0A0N9HVE7_9PSEU</name>
<dbReference type="SUPFAM" id="SSF55729">
    <property type="entry name" value="Acyl-CoA N-acyltransferases (Nat)"/>
    <property type="match status" value="1"/>
</dbReference>
<evidence type="ECO:0000313" key="5">
    <source>
        <dbReference type="Proteomes" id="UP000063699"/>
    </source>
</evidence>
<proteinExistence type="predicted"/>
<dbReference type="PANTHER" id="PTHR43877">
    <property type="entry name" value="AMINOALKYLPHOSPHONATE N-ACETYLTRANSFERASE-RELATED-RELATED"/>
    <property type="match status" value="1"/>
</dbReference>
<dbReference type="STRING" id="860235.AOZ06_11850"/>
<reference evidence="4 5" key="1">
    <citation type="submission" date="2015-07" db="EMBL/GenBank/DDBJ databases">
        <title>Genome sequencing of Kibdelosporangium phytohabitans.</title>
        <authorList>
            <person name="Qin S."/>
            <person name="Xing K."/>
        </authorList>
    </citation>
    <scope>NUCLEOTIDE SEQUENCE [LARGE SCALE GENOMIC DNA]</scope>
    <source>
        <strain evidence="4 5">KLBMP1111</strain>
    </source>
</reference>
<dbReference type="InterPro" id="IPR016181">
    <property type="entry name" value="Acyl_CoA_acyltransferase"/>
</dbReference>
<organism evidence="4 5">
    <name type="scientific">Kibdelosporangium phytohabitans</name>
    <dbReference type="NCBI Taxonomy" id="860235"/>
    <lineage>
        <taxon>Bacteria</taxon>
        <taxon>Bacillati</taxon>
        <taxon>Actinomycetota</taxon>
        <taxon>Actinomycetes</taxon>
        <taxon>Pseudonocardiales</taxon>
        <taxon>Pseudonocardiaceae</taxon>
        <taxon>Kibdelosporangium</taxon>
    </lineage>
</organism>